<protein>
    <recommendedName>
        <fullName evidence="7">2-C-methyl-D-erythritol 4-phosphate cytidylyltransferase</fullName>
        <ecNumber evidence="7">2.7.7.60</ecNumber>
    </recommendedName>
    <alternativeName>
        <fullName evidence="7">4-diphosphocytidyl-2C-methyl-D-erythritol synthase</fullName>
    </alternativeName>
    <alternativeName>
        <fullName evidence="7">MEP cytidylyltransferase</fullName>
        <shortName evidence="7">MCT</shortName>
    </alternativeName>
</protein>
<dbReference type="EMBL" id="JAFBFH010000035">
    <property type="protein sequence ID" value="MBM7716903.1"/>
    <property type="molecule type" value="Genomic_DNA"/>
</dbReference>
<dbReference type="Gene3D" id="3.90.550.10">
    <property type="entry name" value="Spore Coat Polysaccharide Biosynthesis Protein SpsA, Chain A"/>
    <property type="match status" value="1"/>
</dbReference>
<keyword evidence="5 7" id="KW-0548">Nucleotidyltransferase</keyword>
<dbReference type="InterPro" id="IPR018294">
    <property type="entry name" value="ISPD_synthase_CS"/>
</dbReference>
<dbReference type="GO" id="GO:0050518">
    <property type="term" value="F:2-C-methyl-D-erythritol 4-phosphate cytidylyltransferase activity"/>
    <property type="evidence" value="ECO:0007669"/>
    <property type="project" value="UniProtKB-EC"/>
</dbReference>
<keyword evidence="9" id="KW-1185">Reference proteome</keyword>
<evidence type="ECO:0000256" key="1">
    <source>
        <dbReference type="ARBA" id="ARBA00001282"/>
    </source>
</evidence>
<dbReference type="RefSeq" id="WP_077111521.1">
    <property type="nucleotide sequence ID" value="NZ_JAFBFH010000035.1"/>
</dbReference>
<comment type="function">
    <text evidence="7">Catalyzes the formation of 4-diphosphocytidyl-2-C-methyl-D-erythritol from CTP and 2-C-methyl-D-erythritol 4-phosphate (MEP).</text>
</comment>
<dbReference type="PROSITE" id="PS01295">
    <property type="entry name" value="ISPD"/>
    <property type="match status" value="1"/>
</dbReference>
<comment type="pathway">
    <text evidence="2 7">Isoprenoid biosynthesis; isopentenyl diphosphate biosynthesis via DXP pathway; isopentenyl diphosphate from 1-deoxy-D-xylulose 5-phosphate: step 2/6.</text>
</comment>
<comment type="similarity">
    <text evidence="3 7">Belongs to the IspD/TarI cytidylyltransferase family. IspD subfamily.</text>
</comment>
<feature type="site" description="Transition state stabilizer" evidence="7">
    <location>
        <position position="15"/>
    </location>
</feature>
<comment type="catalytic activity">
    <reaction evidence="1 7">
        <text>2-C-methyl-D-erythritol 4-phosphate + CTP + H(+) = 4-CDP-2-C-methyl-D-erythritol + diphosphate</text>
        <dbReference type="Rhea" id="RHEA:13429"/>
        <dbReference type="ChEBI" id="CHEBI:15378"/>
        <dbReference type="ChEBI" id="CHEBI:33019"/>
        <dbReference type="ChEBI" id="CHEBI:37563"/>
        <dbReference type="ChEBI" id="CHEBI:57823"/>
        <dbReference type="ChEBI" id="CHEBI:58262"/>
        <dbReference type="EC" id="2.7.7.60"/>
    </reaction>
</comment>
<dbReference type="InterPro" id="IPR050088">
    <property type="entry name" value="IspD/TarI_cytidylyltransf_bact"/>
</dbReference>
<dbReference type="InterPro" id="IPR001228">
    <property type="entry name" value="IspD"/>
</dbReference>
<feature type="site" description="Positions MEP for the nucleophilic attack" evidence="7">
    <location>
        <position position="151"/>
    </location>
</feature>
<dbReference type="SUPFAM" id="SSF53448">
    <property type="entry name" value="Nucleotide-diphospho-sugar transferases"/>
    <property type="match status" value="1"/>
</dbReference>
<dbReference type="Pfam" id="PF01128">
    <property type="entry name" value="IspD"/>
    <property type="match status" value="1"/>
</dbReference>
<sequence>MEYDVIIPAAGSGTRMGAGKNKLLLELNERPIILHTLEVFAGEPDCSKMIVVIQPKEEKIFREMTVGSPYEKKLAFVYGGAERQHSVYNGLKAVSTGIVLVHDGARPFIRRPVIKQLVSEAVRSGAAIAAVPVKDTIKQAVDHEVVQTIDRSSLWQVQTPQAFRLPILQQAHEWARAEGYLGTDEASLVEKKGDISIKIIKSDYDNIKITTPEDLYFARAILEKRAQLDG</sequence>
<evidence type="ECO:0000256" key="2">
    <source>
        <dbReference type="ARBA" id="ARBA00004787"/>
    </source>
</evidence>
<keyword evidence="6 7" id="KW-0414">Isoprene biosynthesis</keyword>
<proteinExistence type="inferred from homology"/>
<keyword evidence="4 7" id="KW-0808">Transferase</keyword>
<dbReference type="InterPro" id="IPR034683">
    <property type="entry name" value="IspD/TarI"/>
</dbReference>
<dbReference type="PANTHER" id="PTHR32125">
    <property type="entry name" value="2-C-METHYL-D-ERYTHRITOL 4-PHOSPHATE CYTIDYLYLTRANSFERASE, CHLOROPLASTIC"/>
    <property type="match status" value="1"/>
</dbReference>
<dbReference type="Proteomes" id="UP000823485">
    <property type="component" value="Unassembled WGS sequence"/>
</dbReference>
<feature type="site" description="Positions MEP for the nucleophilic attack" evidence="7">
    <location>
        <position position="208"/>
    </location>
</feature>
<comment type="caution">
    <text evidence="8">The sequence shown here is derived from an EMBL/GenBank/DDBJ whole genome shotgun (WGS) entry which is preliminary data.</text>
</comment>
<feature type="site" description="Transition state stabilizer" evidence="7">
    <location>
        <position position="22"/>
    </location>
</feature>
<name>A0ABS2RB53_9BACI</name>
<evidence type="ECO:0000256" key="3">
    <source>
        <dbReference type="ARBA" id="ARBA00009789"/>
    </source>
</evidence>
<dbReference type="CDD" id="cd02516">
    <property type="entry name" value="CDP-ME_synthetase"/>
    <property type="match status" value="1"/>
</dbReference>
<dbReference type="PANTHER" id="PTHR32125:SF4">
    <property type="entry name" value="2-C-METHYL-D-ERYTHRITOL 4-PHOSPHATE CYTIDYLYLTRANSFERASE, CHLOROPLASTIC"/>
    <property type="match status" value="1"/>
</dbReference>
<evidence type="ECO:0000313" key="9">
    <source>
        <dbReference type="Proteomes" id="UP000823485"/>
    </source>
</evidence>
<evidence type="ECO:0000256" key="4">
    <source>
        <dbReference type="ARBA" id="ARBA00022679"/>
    </source>
</evidence>
<dbReference type="EC" id="2.7.7.60" evidence="7"/>
<evidence type="ECO:0000313" key="8">
    <source>
        <dbReference type="EMBL" id="MBM7716903.1"/>
    </source>
</evidence>
<evidence type="ECO:0000256" key="5">
    <source>
        <dbReference type="ARBA" id="ARBA00022695"/>
    </source>
</evidence>
<dbReference type="HAMAP" id="MF_00108">
    <property type="entry name" value="IspD"/>
    <property type="match status" value="1"/>
</dbReference>
<accession>A0ABS2RB53</accession>
<gene>
    <name evidence="7" type="primary">ispD</name>
    <name evidence="8" type="ORF">JOC94_003927</name>
</gene>
<evidence type="ECO:0000256" key="7">
    <source>
        <dbReference type="HAMAP-Rule" id="MF_00108"/>
    </source>
</evidence>
<organism evidence="8 9">
    <name type="scientific">Siminovitchia thermophila</name>
    <dbReference type="NCBI Taxonomy" id="1245522"/>
    <lineage>
        <taxon>Bacteria</taxon>
        <taxon>Bacillati</taxon>
        <taxon>Bacillota</taxon>
        <taxon>Bacilli</taxon>
        <taxon>Bacillales</taxon>
        <taxon>Bacillaceae</taxon>
        <taxon>Siminovitchia</taxon>
    </lineage>
</organism>
<dbReference type="NCBIfam" id="TIGR00453">
    <property type="entry name" value="ispD"/>
    <property type="match status" value="1"/>
</dbReference>
<evidence type="ECO:0000256" key="6">
    <source>
        <dbReference type="ARBA" id="ARBA00023229"/>
    </source>
</evidence>
<dbReference type="InterPro" id="IPR029044">
    <property type="entry name" value="Nucleotide-diphossugar_trans"/>
</dbReference>
<reference evidence="8 9" key="1">
    <citation type="submission" date="2021-01" db="EMBL/GenBank/DDBJ databases">
        <title>Genomic Encyclopedia of Type Strains, Phase IV (KMG-IV): sequencing the most valuable type-strain genomes for metagenomic binning, comparative biology and taxonomic classification.</title>
        <authorList>
            <person name="Goeker M."/>
        </authorList>
    </citation>
    <scope>NUCLEOTIDE SEQUENCE [LARGE SCALE GENOMIC DNA]</scope>
    <source>
        <strain evidence="8 9">DSM 105453</strain>
    </source>
</reference>